<comment type="caution">
    <text evidence="2">The sequence shown here is derived from an EMBL/GenBank/DDBJ whole genome shotgun (WGS) entry which is preliminary data.</text>
</comment>
<evidence type="ECO:0000256" key="1">
    <source>
        <dbReference type="SAM" id="MobiDB-lite"/>
    </source>
</evidence>
<sequence length="131" mass="14557">MAASSGEAFVDRAARDAAAGTASNEKLPRASCRQAHQAVQTERQEDTEHHGRYTRLDAELAHFHAELSSCNSVWDSVVFFACGALGYLVDSLLYAISGPSSRDRNGWDGFQYAWILMSFTGLLRDMWNSFF</sequence>
<accession>A0A812QJI0</accession>
<dbReference type="EMBL" id="CAJNDS010002232">
    <property type="protein sequence ID" value="CAE7384856.1"/>
    <property type="molecule type" value="Genomic_DNA"/>
</dbReference>
<evidence type="ECO:0000313" key="3">
    <source>
        <dbReference type="Proteomes" id="UP000604046"/>
    </source>
</evidence>
<feature type="region of interest" description="Disordered" evidence="1">
    <location>
        <begin position="19"/>
        <end position="50"/>
    </location>
</feature>
<name>A0A812QJI0_9DINO</name>
<protein>
    <submittedName>
        <fullName evidence="2">Uncharacterized protein</fullName>
    </submittedName>
</protein>
<evidence type="ECO:0000313" key="2">
    <source>
        <dbReference type="EMBL" id="CAE7384856.1"/>
    </source>
</evidence>
<reference evidence="2" key="1">
    <citation type="submission" date="2021-02" db="EMBL/GenBank/DDBJ databases">
        <authorList>
            <person name="Dougan E. K."/>
            <person name="Rhodes N."/>
            <person name="Thang M."/>
            <person name="Chan C."/>
        </authorList>
    </citation>
    <scope>NUCLEOTIDE SEQUENCE</scope>
</reference>
<dbReference type="Proteomes" id="UP000604046">
    <property type="component" value="Unassembled WGS sequence"/>
</dbReference>
<proteinExistence type="predicted"/>
<gene>
    <name evidence="2" type="ORF">SNAT2548_LOCUS20994</name>
</gene>
<dbReference type="AlphaFoldDB" id="A0A812QJI0"/>
<organism evidence="2 3">
    <name type="scientific">Symbiodinium natans</name>
    <dbReference type="NCBI Taxonomy" id="878477"/>
    <lineage>
        <taxon>Eukaryota</taxon>
        <taxon>Sar</taxon>
        <taxon>Alveolata</taxon>
        <taxon>Dinophyceae</taxon>
        <taxon>Suessiales</taxon>
        <taxon>Symbiodiniaceae</taxon>
        <taxon>Symbiodinium</taxon>
    </lineage>
</organism>
<keyword evidence="3" id="KW-1185">Reference proteome</keyword>